<sequence>MMFKPFTDNPGSWKIMEKIGLIYKGSLKPYVSKSERFYDLAQDGLLKDEYLEKWVVQKTLL</sequence>
<accession>A0A161IIB0</accession>
<evidence type="ECO:0008006" key="3">
    <source>
        <dbReference type="Google" id="ProtNLM"/>
    </source>
</evidence>
<dbReference type="AlphaFoldDB" id="A0A161IIB0"/>
<reference evidence="1 2" key="1">
    <citation type="submission" date="2016-04" db="EMBL/GenBank/DDBJ databases">
        <title>Complete genome sequence of Fictibacillus phosphorivorans G25-29, a strain toxic to nematodes.</title>
        <authorList>
            <person name="Zheng Z."/>
        </authorList>
    </citation>
    <scope>NUCLEOTIDE SEQUENCE [LARGE SCALE GENOMIC DNA]</scope>
    <source>
        <strain evidence="1 2">G25-29</strain>
    </source>
</reference>
<dbReference type="KEGG" id="fpn:ABE65_000970"/>
<name>A0A161IIB0_9BACL</name>
<keyword evidence="2" id="KW-1185">Reference proteome</keyword>
<organism evidence="1 2">
    <name type="scientific">Fictibacillus phosphorivorans</name>
    <dbReference type="NCBI Taxonomy" id="1221500"/>
    <lineage>
        <taxon>Bacteria</taxon>
        <taxon>Bacillati</taxon>
        <taxon>Bacillota</taxon>
        <taxon>Bacilli</taxon>
        <taxon>Bacillales</taxon>
        <taxon>Fictibacillaceae</taxon>
        <taxon>Fictibacillus</taxon>
    </lineage>
</organism>
<protein>
    <recommendedName>
        <fullName evidence="3">N-acetyltransferase domain-containing protein</fullName>
    </recommendedName>
</protein>
<dbReference type="Gene3D" id="3.40.630.30">
    <property type="match status" value="1"/>
</dbReference>
<dbReference type="EMBL" id="CP015378">
    <property type="protein sequence ID" value="ANC75509.1"/>
    <property type="molecule type" value="Genomic_DNA"/>
</dbReference>
<dbReference type="Proteomes" id="UP000076623">
    <property type="component" value="Chromosome"/>
</dbReference>
<evidence type="ECO:0000313" key="1">
    <source>
        <dbReference type="EMBL" id="ANC75509.1"/>
    </source>
</evidence>
<evidence type="ECO:0000313" key="2">
    <source>
        <dbReference type="Proteomes" id="UP000076623"/>
    </source>
</evidence>
<proteinExistence type="predicted"/>
<gene>
    <name evidence="1" type="ORF">ABE65_000970</name>
</gene>